<proteinExistence type="predicted"/>
<sequence>MSSSQTLASKGKNASSVGTKAQWDQRSKECFIRACVEELGGAAYKAGTQLTKLGWANVVKKFNEQTGKMYDKIQLKNQWAVLKKDWQLWQNLVLNESGLGRDPETGAITASDECGIPNVPSFGRSPCHWRKKCAFFSQATQLLGSIGTPQSSGLLPGVRNTPPVDCDNIDELLEDDDEIQELVHPTESQKKRRAETSSGKKGKGKKGSATSRLEACLQQICDTDSASSPSIQRVVEAPTLKECADALNELPEFKDDYELWARGYNVFQSPKQRAMFMSCDHPMKKYYWLTHEMNRVQRAELGNSSWFAPPSSNPGGL</sequence>
<evidence type="ECO:0000313" key="1">
    <source>
        <dbReference type="EMBL" id="KAH7836096.1"/>
    </source>
</evidence>
<protein>
    <submittedName>
        <fullName evidence="1">Uncharacterized protein</fullName>
    </submittedName>
</protein>
<gene>
    <name evidence="1" type="ORF">Vadar_032659</name>
</gene>
<dbReference type="Proteomes" id="UP000828048">
    <property type="component" value="Chromosome 2"/>
</dbReference>
<evidence type="ECO:0000313" key="2">
    <source>
        <dbReference type="Proteomes" id="UP000828048"/>
    </source>
</evidence>
<name>A0ACB7X608_9ERIC</name>
<reference evidence="1 2" key="1">
    <citation type="journal article" date="2021" name="Hortic Res">
        <title>High-quality reference genome and annotation aids understanding of berry development for evergreen blueberry (Vaccinium darrowii).</title>
        <authorList>
            <person name="Yu J."/>
            <person name="Hulse-Kemp A.M."/>
            <person name="Babiker E."/>
            <person name="Staton M."/>
        </authorList>
    </citation>
    <scope>NUCLEOTIDE SEQUENCE [LARGE SCALE GENOMIC DNA]</scope>
    <source>
        <strain evidence="2">cv. NJ 8807/NJ 8810</strain>
        <tissue evidence="1">Young leaf</tissue>
    </source>
</reference>
<accession>A0ACB7X608</accession>
<dbReference type="EMBL" id="CM037152">
    <property type="protein sequence ID" value="KAH7836096.1"/>
    <property type="molecule type" value="Genomic_DNA"/>
</dbReference>
<comment type="caution">
    <text evidence="1">The sequence shown here is derived from an EMBL/GenBank/DDBJ whole genome shotgun (WGS) entry which is preliminary data.</text>
</comment>
<organism evidence="1 2">
    <name type="scientific">Vaccinium darrowii</name>
    <dbReference type="NCBI Taxonomy" id="229202"/>
    <lineage>
        <taxon>Eukaryota</taxon>
        <taxon>Viridiplantae</taxon>
        <taxon>Streptophyta</taxon>
        <taxon>Embryophyta</taxon>
        <taxon>Tracheophyta</taxon>
        <taxon>Spermatophyta</taxon>
        <taxon>Magnoliopsida</taxon>
        <taxon>eudicotyledons</taxon>
        <taxon>Gunneridae</taxon>
        <taxon>Pentapetalae</taxon>
        <taxon>asterids</taxon>
        <taxon>Ericales</taxon>
        <taxon>Ericaceae</taxon>
        <taxon>Vaccinioideae</taxon>
        <taxon>Vaccinieae</taxon>
        <taxon>Vaccinium</taxon>
    </lineage>
</organism>
<keyword evidence="2" id="KW-1185">Reference proteome</keyword>